<dbReference type="Proteomes" id="UP000664991">
    <property type="component" value="Unassembled WGS sequence"/>
</dbReference>
<name>A0A835ZWN7_SHEEP</name>
<dbReference type="AlphaFoldDB" id="A0A835ZWN7"/>
<reference evidence="1 2" key="1">
    <citation type="submission" date="2020-12" db="EMBL/GenBank/DDBJ databases">
        <title>De novo assembly of Tibetan sheep genome.</title>
        <authorList>
            <person name="Li X."/>
        </authorList>
    </citation>
    <scope>NUCLEOTIDE SEQUENCE [LARGE SCALE GENOMIC DNA]</scope>
    <source>
        <tissue evidence="1">Heart</tissue>
    </source>
</reference>
<sequence>MTTEKGAIFMEEAEVGGVGKQPVGDGVKLVGEEKLEVGAEAHEGLGPLNLVAQVWTRWKPSSGEEAVSAQADRAYLRRERSSGRTRQLYLVPRSYIIQNISGFWVTAFLRG</sequence>
<protein>
    <submittedName>
        <fullName evidence="1">Uncharacterized protein</fullName>
    </submittedName>
</protein>
<organism evidence="1 2">
    <name type="scientific">Ovis aries</name>
    <name type="common">Sheep</name>
    <dbReference type="NCBI Taxonomy" id="9940"/>
    <lineage>
        <taxon>Eukaryota</taxon>
        <taxon>Metazoa</taxon>
        <taxon>Chordata</taxon>
        <taxon>Craniata</taxon>
        <taxon>Vertebrata</taxon>
        <taxon>Euteleostomi</taxon>
        <taxon>Mammalia</taxon>
        <taxon>Eutheria</taxon>
        <taxon>Laurasiatheria</taxon>
        <taxon>Artiodactyla</taxon>
        <taxon>Ruminantia</taxon>
        <taxon>Pecora</taxon>
        <taxon>Bovidae</taxon>
        <taxon>Caprinae</taxon>
        <taxon>Ovis</taxon>
    </lineage>
</organism>
<evidence type="ECO:0000313" key="2">
    <source>
        <dbReference type="Proteomes" id="UP000664991"/>
    </source>
</evidence>
<comment type="caution">
    <text evidence="1">The sequence shown here is derived from an EMBL/GenBank/DDBJ whole genome shotgun (WGS) entry which is preliminary data.</text>
</comment>
<dbReference type="InterPro" id="IPR037231">
    <property type="entry name" value="NAP-like_sf"/>
</dbReference>
<accession>A0A835ZWN7</accession>
<evidence type="ECO:0000313" key="1">
    <source>
        <dbReference type="EMBL" id="KAG5201784.1"/>
    </source>
</evidence>
<gene>
    <name evidence="1" type="ORF">JEQ12_004547</name>
</gene>
<dbReference type="SUPFAM" id="SSF143113">
    <property type="entry name" value="NAP-like"/>
    <property type="match status" value="1"/>
</dbReference>
<dbReference type="EMBL" id="JAEMGP010000013">
    <property type="protein sequence ID" value="KAG5201784.1"/>
    <property type="molecule type" value="Genomic_DNA"/>
</dbReference>
<proteinExistence type="predicted"/>